<keyword evidence="1" id="KW-1133">Transmembrane helix</keyword>
<name>A0AAE9DFZ7_CAEBR</name>
<evidence type="ECO:0000313" key="2">
    <source>
        <dbReference type="EMBL" id="ULU02852.1"/>
    </source>
</evidence>
<keyword evidence="1" id="KW-0812">Transmembrane</keyword>
<feature type="transmembrane region" description="Helical" evidence="1">
    <location>
        <begin position="92"/>
        <end position="114"/>
    </location>
</feature>
<dbReference type="EMBL" id="CP090893">
    <property type="protein sequence ID" value="ULU02852.1"/>
    <property type="molecule type" value="Genomic_DNA"/>
</dbReference>
<sequence>MNKIVNLFVMVFANNFVIAANLFTGSELLYSRLVIGVHAIIGILGIFSPIPTLEVFRMLMTAVAFAMICNFNNYIVFAALVCYARFQRNGILLGRSLVSLAIAQILEILLILAYNRLQIENQKWTGAGPDEYRHANFF</sequence>
<proteinExistence type="predicted"/>
<dbReference type="AlphaFoldDB" id="A0AAE9DFZ7"/>
<feature type="transmembrane region" description="Helical" evidence="1">
    <location>
        <begin position="29"/>
        <end position="47"/>
    </location>
</feature>
<evidence type="ECO:0000313" key="3">
    <source>
        <dbReference type="Proteomes" id="UP000827892"/>
    </source>
</evidence>
<feature type="transmembrane region" description="Helical" evidence="1">
    <location>
        <begin position="7"/>
        <end position="23"/>
    </location>
</feature>
<keyword evidence="1" id="KW-0472">Membrane</keyword>
<evidence type="ECO:0000256" key="1">
    <source>
        <dbReference type="SAM" id="Phobius"/>
    </source>
</evidence>
<organism evidence="2 3">
    <name type="scientific">Caenorhabditis briggsae</name>
    <dbReference type="NCBI Taxonomy" id="6238"/>
    <lineage>
        <taxon>Eukaryota</taxon>
        <taxon>Metazoa</taxon>
        <taxon>Ecdysozoa</taxon>
        <taxon>Nematoda</taxon>
        <taxon>Chromadorea</taxon>
        <taxon>Rhabditida</taxon>
        <taxon>Rhabditina</taxon>
        <taxon>Rhabditomorpha</taxon>
        <taxon>Rhabditoidea</taxon>
        <taxon>Rhabditidae</taxon>
        <taxon>Peloderinae</taxon>
        <taxon>Caenorhabditis</taxon>
    </lineage>
</organism>
<protein>
    <submittedName>
        <fullName evidence="2">Uncharacterized protein</fullName>
    </submittedName>
</protein>
<reference evidence="2 3" key="1">
    <citation type="submission" date="2022-05" db="EMBL/GenBank/DDBJ databases">
        <title>Chromosome-level reference genomes for two strains of Caenorhabditis briggsae: an improved platform for comparative genomics.</title>
        <authorList>
            <person name="Stevens L."/>
            <person name="Andersen E.C."/>
        </authorList>
    </citation>
    <scope>NUCLEOTIDE SEQUENCE [LARGE SCALE GENOMIC DNA]</scope>
    <source>
        <strain evidence="2">QX1410_ONT</strain>
        <tissue evidence="2">Whole-organism</tissue>
    </source>
</reference>
<feature type="transmembrane region" description="Helical" evidence="1">
    <location>
        <begin position="59"/>
        <end position="86"/>
    </location>
</feature>
<accession>A0AAE9DFZ7</accession>
<dbReference type="Proteomes" id="UP000827892">
    <property type="component" value="Chromosome III"/>
</dbReference>
<gene>
    <name evidence="2" type="ORF">L3Y34_002443</name>
</gene>